<keyword evidence="20" id="KW-1185">Reference proteome</keyword>
<gene>
    <name evidence="19" type="ORF">DI09_23p30</name>
</gene>
<dbReference type="AlphaFoldDB" id="A0A098VSA3"/>
<keyword evidence="11" id="KW-0411">Iron-sulfur</keyword>
<feature type="domain" description="Flavodoxin-like" evidence="17">
    <location>
        <begin position="48"/>
        <end position="207"/>
    </location>
</feature>
<evidence type="ECO:0000256" key="16">
    <source>
        <dbReference type="ARBA" id="ARBA00077859"/>
    </source>
</evidence>
<dbReference type="SUPFAM" id="SSF102114">
    <property type="entry name" value="Radical SAM enzymes"/>
    <property type="match status" value="1"/>
</dbReference>
<evidence type="ECO:0000256" key="10">
    <source>
        <dbReference type="ARBA" id="ARBA00023004"/>
    </source>
</evidence>
<dbReference type="PRINTS" id="PR00369">
    <property type="entry name" value="FLAVODOXIN"/>
</dbReference>
<feature type="domain" description="Radical SAM core" evidence="18">
    <location>
        <begin position="356"/>
        <end position="603"/>
    </location>
</feature>
<dbReference type="EC" id="4.1.3.44" evidence="4"/>
<sequence>MIFSFLLLSLKVVSVLVLCYLIVSRKNKRSILPPERKPKVIASSSVGVKIFFASNSGHSEKYAILMHESLCRFFAKHPSAKRKFALCGPKSLEYYDPDDLYTEDSVLFLFVPTYTDGQPPLAAKWFSAFLEDAANDFRVDRSSLKRLKFGVFGLGDSAFAPEHFNTAGRCIDKNLSLLGATRIISFGNGDQQIDRLSVLGDWINRAQLLLSCYSENPEWISIPMEDFSQALPYESDEDISSEPVIDMEDLEILDSQEKTMQEDSNGRYFSGVAIQSKRKSRLANVVPALEEEDDPSFSKFILEPSPSEVPMVTPEIGRSLTKQRYKVVVSHSGVKLCRWTKAMLRGRGGCYKHTFYGIESHRCMEATPSLACANKCVFCWRHHTNPVGTRWVWKLDSAESIVSGALAGHASMVKQMMGVPGASPERLLEAQVVKHCALSLVGEPIIYPHINELVALLHEKSISTFLVTNAQFPDRIAQLSPITQLYVSVDASTKASLKKIDRPLFSDFWERFLCSLKALKEKKQRTVYRLTLVNDYNTENLKEYANLVNVGVPDFIEIKGVTFSGAGSTATTTGADTSASLRMSNCPFHHEVVSFCQQLCALLGGMYSIASEHAHSNCVLIAHEKFFIDGKWFTWIDYEKFQQLIRLGQPFTSLDYAKETPQWAMFGSEHRGFDPCETRHYRNKQPKEAAVEVTKTGSPDVCCSTQSSSKDTENLPNYNLATCSSGDCCMGQRPESEPAMCGDAESRP</sequence>
<comment type="similarity">
    <text evidence="3">Belongs to the TYW1 family.</text>
</comment>
<keyword evidence="12" id="KW-0456">Lyase</keyword>
<dbReference type="PROSITE" id="PS50902">
    <property type="entry name" value="FLAVODOXIN_LIKE"/>
    <property type="match status" value="1"/>
</dbReference>
<dbReference type="Proteomes" id="UP000029725">
    <property type="component" value="Unassembled WGS sequence"/>
</dbReference>
<dbReference type="RefSeq" id="XP_013238382.1">
    <property type="nucleotide sequence ID" value="XM_013382928.1"/>
</dbReference>
<dbReference type="InterPro" id="IPR058240">
    <property type="entry name" value="rSAM_sf"/>
</dbReference>
<dbReference type="InterPro" id="IPR001094">
    <property type="entry name" value="Flavdoxin-like"/>
</dbReference>
<evidence type="ECO:0000313" key="20">
    <source>
        <dbReference type="Proteomes" id="UP000029725"/>
    </source>
</evidence>
<proteinExistence type="inferred from homology"/>
<dbReference type="GO" id="GO:0102521">
    <property type="term" value="F:tRNA-4-demethylwyosine synthase activity"/>
    <property type="evidence" value="ECO:0007669"/>
    <property type="project" value="UniProtKB-EC"/>
</dbReference>
<dbReference type="InterPro" id="IPR008254">
    <property type="entry name" value="Flavodoxin/NO_synth"/>
</dbReference>
<evidence type="ECO:0000259" key="17">
    <source>
        <dbReference type="PROSITE" id="PS50902"/>
    </source>
</evidence>
<evidence type="ECO:0000256" key="8">
    <source>
        <dbReference type="ARBA" id="ARBA00022723"/>
    </source>
</evidence>
<evidence type="ECO:0000256" key="2">
    <source>
        <dbReference type="ARBA" id="ARBA00004797"/>
    </source>
</evidence>
<comment type="cofactor">
    <cofactor evidence="1">
        <name>[4Fe-4S] cluster</name>
        <dbReference type="ChEBI" id="CHEBI:49883"/>
    </cofactor>
</comment>
<evidence type="ECO:0000256" key="1">
    <source>
        <dbReference type="ARBA" id="ARBA00001966"/>
    </source>
</evidence>
<dbReference type="Gene3D" id="3.40.50.360">
    <property type="match status" value="1"/>
</dbReference>
<dbReference type="FunFam" id="3.20.20.70:FF:000196">
    <property type="entry name" value="S-adenosyl-L-methionine-dependent tRNA 4-demethylwyosine synthase"/>
    <property type="match status" value="1"/>
</dbReference>
<dbReference type="SFLD" id="SFLDS00029">
    <property type="entry name" value="Radical_SAM"/>
    <property type="match status" value="1"/>
</dbReference>
<evidence type="ECO:0000256" key="6">
    <source>
        <dbReference type="ARBA" id="ARBA00022691"/>
    </source>
</evidence>
<dbReference type="SUPFAM" id="SSF52218">
    <property type="entry name" value="Flavoproteins"/>
    <property type="match status" value="1"/>
</dbReference>
<dbReference type="OrthoDB" id="271553at2759"/>
<organism evidence="19 20">
    <name type="scientific">Mitosporidium daphniae</name>
    <dbReference type="NCBI Taxonomy" id="1485682"/>
    <lineage>
        <taxon>Eukaryota</taxon>
        <taxon>Fungi</taxon>
        <taxon>Fungi incertae sedis</taxon>
        <taxon>Microsporidia</taxon>
        <taxon>Mitosporidium</taxon>
    </lineage>
</organism>
<dbReference type="SFLD" id="SFLDF00284">
    <property type="entry name" value="tRNA_wybutosine-synthesizing"/>
    <property type="match status" value="1"/>
</dbReference>
<keyword evidence="7" id="KW-0819">tRNA processing</keyword>
<evidence type="ECO:0000256" key="3">
    <source>
        <dbReference type="ARBA" id="ARBA00010115"/>
    </source>
</evidence>
<evidence type="ECO:0000256" key="9">
    <source>
        <dbReference type="ARBA" id="ARBA00022741"/>
    </source>
</evidence>
<keyword evidence="6" id="KW-0949">S-adenosyl-L-methionine</keyword>
<dbReference type="InterPro" id="IPR029039">
    <property type="entry name" value="Flavoprotein-like_sf"/>
</dbReference>
<keyword evidence="10" id="KW-0408">Iron</keyword>
<dbReference type="InterPro" id="IPR013917">
    <property type="entry name" value="tRNA_wybutosine-synth"/>
</dbReference>
<evidence type="ECO:0000259" key="18">
    <source>
        <dbReference type="PROSITE" id="PS51918"/>
    </source>
</evidence>
<keyword evidence="5" id="KW-0004">4Fe-4S</keyword>
<protein>
    <recommendedName>
        <fullName evidence="15">S-adenosyl-L-methionine-dependent tRNA 4-demethylwyosine synthase</fullName>
        <ecNumber evidence="4">4.1.3.44</ecNumber>
    </recommendedName>
    <alternativeName>
        <fullName evidence="16">tRNA wybutosine-synthesizing protein 1</fullName>
    </alternativeName>
</protein>
<evidence type="ECO:0000256" key="5">
    <source>
        <dbReference type="ARBA" id="ARBA00022485"/>
    </source>
</evidence>
<evidence type="ECO:0000256" key="14">
    <source>
        <dbReference type="ARBA" id="ARBA00049466"/>
    </source>
</evidence>
<dbReference type="GO" id="GO:0031591">
    <property type="term" value="P:wybutosine biosynthetic process"/>
    <property type="evidence" value="ECO:0007669"/>
    <property type="project" value="TreeGrafter"/>
</dbReference>
<dbReference type="Pfam" id="PF00258">
    <property type="entry name" value="Flavodoxin_1"/>
    <property type="match status" value="1"/>
</dbReference>
<comment type="pathway">
    <text evidence="2">tRNA modification; wybutosine-tRNA(Phe) biosynthesis.</text>
</comment>
<dbReference type="InterPro" id="IPR034556">
    <property type="entry name" value="tRNA_wybutosine-synthase"/>
</dbReference>
<dbReference type="UniPathway" id="UPA00375"/>
<evidence type="ECO:0000313" key="19">
    <source>
        <dbReference type="EMBL" id="KGG51928.1"/>
    </source>
</evidence>
<comment type="function">
    <text evidence="13">Probable component of the wybutosine biosynthesis pathway. Wybutosine is a hyper modified guanosine with a tricyclic base found at the 3'-position adjacent to the anticodon of eukaryotic phenylalanine tRNA. Catalyzes the condensation of N-methylguanine with 2 carbon atoms from pyruvate to form the tricyclic 4-demethylwyosine, an intermediate in wybutosine biosynthesis.</text>
</comment>
<accession>A0A098VSA3</accession>
<evidence type="ECO:0000256" key="11">
    <source>
        <dbReference type="ARBA" id="ARBA00023014"/>
    </source>
</evidence>
<dbReference type="PANTHER" id="PTHR13930:SF0">
    <property type="entry name" value="S-ADENOSYL-L-METHIONINE-DEPENDENT TRNA 4-DEMETHYLWYOSINE SYNTHASE TYW1-RELATED"/>
    <property type="match status" value="1"/>
</dbReference>
<dbReference type="CDD" id="cd01335">
    <property type="entry name" value="Radical_SAM"/>
    <property type="match status" value="1"/>
</dbReference>
<dbReference type="PROSITE" id="PS51918">
    <property type="entry name" value="RADICAL_SAM"/>
    <property type="match status" value="1"/>
</dbReference>
<dbReference type="EMBL" id="JMKJ01000155">
    <property type="protein sequence ID" value="KGG51928.1"/>
    <property type="molecule type" value="Genomic_DNA"/>
</dbReference>
<dbReference type="HOGENOM" id="CLU_007952_2_0_1"/>
<dbReference type="PANTHER" id="PTHR13930">
    <property type="entry name" value="S-ADENOSYL-L-METHIONINE-DEPENDENT TRNA 4-DEMETHYLWYOSINE SYNTHASE"/>
    <property type="match status" value="1"/>
</dbReference>
<dbReference type="Pfam" id="PF04055">
    <property type="entry name" value="Radical_SAM"/>
    <property type="match status" value="1"/>
</dbReference>
<evidence type="ECO:0000256" key="12">
    <source>
        <dbReference type="ARBA" id="ARBA00023239"/>
    </source>
</evidence>
<dbReference type="InterPro" id="IPR007197">
    <property type="entry name" value="rSAM"/>
</dbReference>
<dbReference type="Pfam" id="PF08608">
    <property type="entry name" value="Wyosine_form"/>
    <property type="match status" value="1"/>
</dbReference>
<dbReference type="GO" id="GO:0051539">
    <property type="term" value="F:4 iron, 4 sulfur cluster binding"/>
    <property type="evidence" value="ECO:0007669"/>
    <property type="project" value="UniProtKB-KW"/>
</dbReference>
<dbReference type="GO" id="GO:0046872">
    <property type="term" value="F:metal ion binding"/>
    <property type="evidence" value="ECO:0007669"/>
    <property type="project" value="UniProtKB-KW"/>
</dbReference>
<evidence type="ECO:0000256" key="4">
    <source>
        <dbReference type="ARBA" id="ARBA00012821"/>
    </source>
</evidence>
<evidence type="ECO:0000256" key="7">
    <source>
        <dbReference type="ARBA" id="ARBA00022694"/>
    </source>
</evidence>
<comment type="caution">
    <text evidence="19">The sequence shown here is derived from an EMBL/GenBank/DDBJ whole genome shotgun (WGS) entry which is preliminary data.</text>
</comment>
<keyword evidence="8" id="KW-0479">Metal-binding</keyword>
<reference evidence="19 20" key="1">
    <citation type="submission" date="2014-04" db="EMBL/GenBank/DDBJ databases">
        <title>A new species of microsporidia sheds light on the evolution of extreme parasitism.</title>
        <authorList>
            <person name="Haag K.L."/>
            <person name="James T.Y."/>
            <person name="Larsson R."/>
            <person name="Schaer T.M."/>
            <person name="Refardt D."/>
            <person name="Pombert J.-F."/>
            <person name="Ebert D."/>
        </authorList>
    </citation>
    <scope>NUCLEOTIDE SEQUENCE [LARGE SCALE GENOMIC DNA]</scope>
    <source>
        <strain evidence="19 20">UGP3</strain>
        <tissue evidence="19">Spores</tissue>
    </source>
</reference>
<dbReference type="InterPro" id="IPR013785">
    <property type="entry name" value="Aldolase_TIM"/>
</dbReference>
<dbReference type="VEuPathDB" id="MicrosporidiaDB:DI09_23p30"/>
<evidence type="ECO:0000256" key="15">
    <source>
        <dbReference type="ARBA" id="ARBA00071388"/>
    </source>
</evidence>
<dbReference type="GO" id="GO:0010181">
    <property type="term" value="F:FMN binding"/>
    <property type="evidence" value="ECO:0007669"/>
    <property type="project" value="InterPro"/>
</dbReference>
<dbReference type="GeneID" id="25259182"/>
<comment type="catalytic activity">
    <reaction evidence="14">
        <text>N(1)-methylguanosine(37) in tRNA(Phe) + pyruvate + S-adenosyl-L-methionine = 4-demethylwyosine(37) in tRNA(Phe) + 5'-deoxyadenosine + L-methionine + CO2 + H2O</text>
        <dbReference type="Rhea" id="RHEA:36347"/>
        <dbReference type="Rhea" id="RHEA-COMP:10164"/>
        <dbReference type="Rhea" id="RHEA-COMP:10165"/>
        <dbReference type="ChEBI" id="CHEBI:15361"/>
        <dbReference type="ChEBI" id="CHEBI:15377"/>
        <dbReference type="ChEBI" id="CHEBI:16526"/>
        <dbReference type="ChEBI" id="CHEBI:17319"/>
        <dbReference type="ChEBI" id="CHEBI:57844"/>
        <dbReference type="ChEBI" id="CHEBI:59789"/>
        <dbReference type="ChEBI" id="CHEBI:64315"/>
        <dbReference type="ChEBI" id="CHEBI:73542"/>
        <dbReference type="EC" id="4.1.3.44"/>
    </reaction>
</comment>
<evidence type="ECO:0000256" key="13">
    <source>
        <dbReference type="ARBA" id="ARBA00025368"/>
    </source>
</evidence>
<dbReference type="Gene3D" id="3.20.20.70">
    <property type="entry name" value="Aldolase class I"/>
    <property type="match status" value="1"/>
</dbReference>
<name>A0A098VSA3_9MICR</name>
<keyword evidence="9" id="KW-0547">Nucleotide-binding</keyword>
<dbReference type="SFLD" id="SFLDG01071">
    <property type="entry name" value="tRNA_wybutosine-synthesizing"/>
    <property type="match status" value="1"/>
</dbReference>